<dbReference type="OrthoDB" id="361494at2759"/>
<sequence length="125" mass="13339">MRQLAAKTSPPSPPGDPMEDPTLTLVKQSYMTPAESIPVAGVPTWDKKPNDDQGEYLYAAKLLPSRAVICGGSGFKEVRIVHRDTKLPVLRIPMDSVVQTIDTVLEGRYVATGCASGSITISGLA</sequence>
<evidence type="ECO:0000313" key="3">
    <source>
        <dbReference type="Proteomes" id="UP000281553"/>
    </source>
</evidence>
<accession>A0A3P7LQ52</accession>
<gene>
    <name evidence="2" type="ORF">DILT_LOCUS8924</name>
</gene>
<evidence type="ECO:0000313" key="2">
    <source>
        <dbReference type="EMBL" id="VDN13093.1"/>
    </source>
</evidence>
<dbReference type="AlphaFoldDB" id="A0A3P7LQ52"/>
<feature type="region of interest" description="Disordered" evidence="1">
    <location>
        <begin position="1"/>
        <end position="22"/>
    </location>
</feature>
<protein>
    <submittedName>
        <fullName evidence="2">Uncharacterized protein</fullName>
    </submittedName>
</protein>
<evidence type="ECO:0000256" key="1">
    <source>
        <dbReference type="SAM" id="MobiDB-lite"/>
    </source>
</evidence>
<dbReference type="EMBL" id="UYRU01055556">
    <property type="protein sequence ID" value="VDN13093.1"/>
    <property type="molecule type" value="Genomic_DNA"/>
</dbReference>
<proteinExistence type="predicted"/>
<organism evidence="2 3">
    <name type="scientific">Dibothriocephalus latus</name>
    <name type="common">Fish tapeworm</name>
    <name type="synonym">Diphyllobothrium latum</name>
    <dbReference type="NCBI Taxonomy" id="60516"/>
    <lineage>
        <taxon>Eukaryota</taxon>
        <taxon>Metazoa</taxon>
        <taxon>Spiralia</taxon>
        <taxon>Lophotrochozoa</taxon>
        <taxon>Platyhelminthes</taxon>
        <taxon>Cestoda</taxon>
        <taxon>Eucestoda</taxon>
        <taxon>Diphyllobothriidea</taxon>
        <taxon>Diphyllobothriidae</taxon>
        <taxon>Dibothriocephalus</taxon>
    </lineage>
</organism>
<keyword evidence="3" id="KW-1185">Reference proteome</keyword>
<dbReference type="Proteomes" id="UP000281553">
    <property type="component" value="Unassembled WGS sequence"/>
</dbReference>
<name>A0A3P7LQ52_DIBLA</name>
<reference evidence="2 3" key="1">
    <citation type="submission" date="2018-11" db="EMBL/GenBank/DDBJ databases">
        <authorList>
            <consortium name="Pathogen Informatics"/>
        </authorList>
    </citation>
    <scope>NUCLEOTIDE SEQUENCE [LARGE SCALE GENOMIC DNA]</scope>
</reference>